<evidence type="ECO:0000256" key="4">
    <source>
        <dbReference type="ARBA" id="ARBA00023015"/>
    </source>
</evidence>
<reference evidence="12" key="1">
    <citation type="submission" date="2021-02" db="EMBL/GenBank/DDBJ databases">
        <authorList>
            <person name="Nowell W R."/>
        </authorList>
    </citation>
    <scope>NUCLEOTIDE SEQUENCE</scope>
</reference>
<dbReference type="EMBL" id="CAJNOL010001603">
    <property type="protein sequence ID" value="CAF1389373.1"/>
    <property type="molecule type" value="Genomic_DNA"/>
</dbReference>
<keyword evidence="5" id="KW-0238">DNA-binding</keyword>
<evidence type="ECO:0000256" key="7">
    <source>
        <dbReference type="ARBA" id="ARBA00023170"/>
    </source>
</evidence>
<dbReference type="Pfam" id="PF00105">
    <property type="entry name" value="zf-C4"/>
    <property type="match status" value="1"/>
</dbReference>
<gene>
    <name evidence="13" type="ORF">JXQ802_LOCUS34118</name>
    <name evidence="12" type="ORF">PYM288_LOCUS13642</name>
</gene>
<feature type="coiled-coil region" evidence="9">
    <location>
        <begin position="163"/>
        <end position="190"/>
    </location>
</feature>
<proteinExistence type="predicted"/>
<dbReference type="EMBL" id="CAJNOH010000280">
    <property type="protein sequence ID" value="CAF0981564.1"/>
    <property type="molecule type" value="Genomic_DNA"/>
</dbReference>
<dbReference type="InterPro" id="IPR013088">
    <property type="entry name" value="Znf_NHR/GATA"/>
</dbReference>
<evidence type="ECO:0000256" key="3">
    <source>
        <dbReference type="ARBA" id="ARBA00022833"/>
    </source>
</evidence>
<evidence type="ECO:0000256" key="9">
    <source>
        <dbReference type="SAM" id="Coils"/>
    </source>
</evidence>
<dbReference type="GO" id="GO:0004879">
    <property type="term" value="F:nuclear receptor activity"/>
    <property type="evidence" value="ECO:0007669"/>
    <property type="project" value="TreeGrafter"/>
</dbReference>
<keyword evidence="2" id="KW-0863">Zinc-finger</keyword>
<dbReference type="Gene3D" id="3.30.50.10">
    <property type="entry name" value="Erythroid Transcription Factor GATA-1, subunit A"/>
    <property type="match status" value="1"/>
</dbReference>
<dbReference type="InterPro" id="IPR000536">
    <property type="entry name" value="Nucl_hrmn_rcpt_lig-bd"/>
</dbReference>
<comment type="caution">
    <text evidence="12">The sequence shown here is derived from an EMBL/GenBank/DDBJ whole genome shotgun (WGS) entry which is preliminary data.</text>
</comment>
<keyword evidence="1" id="KW-0479">Metal-binding</keyword>
<dbReference type="Proteomes" id="UP000663870">
    <property type="component" value="Unassembled WGS sequence"/>
</dbReference>
<protein>
    <recommendedName>
        <fullName evidence="16">Nuclear receptor domain-containing protein</fullName>
    </recommendedName>
</protein>
<dbReference type="InterPro" id="IPR001628">
    <property type="entry name" value="Znf_hrmn_rcpt"/>
</dbReference>
<feature type="domain" description="Nuclear receptor" evidence="10">
    <location>
        <begin position="92"/>
        <end position="169"/>
    </location>
</feature>
<dbReference type="GO" id="GO:0045944">
    <property type="term" value="P:positive regulation of transcription by RNA polymerase II"/>
    <property type="evidence" value="ECO:0007669"/>
    <property type="project" value="TreeGrafter"/>
</dbReference>
<name>A0A814FE01_9BILA</name>
<dbReference type="InterPro" id="IPR035500">
    <property type="entry name" value="NHR-like_dom_sf"/>
</dbReference>
<evidence type="ECO:0000256" key="2">
    <source>
        <dbReference type="ARBA" id="ARBA00022771"/>
    </source>
</evidence>
<accession>A0A814FE01</accession>
<dbReference type="Gene3D" id="1.10.565.10">
    <property type="entry name" value="Retinoid X Receptor"/>
    <property type="match status" value="1"/>
</dbReference>
<evidence type="ECO:0008006" key="16">
    <source>
        <dbReference type="Google" id="ProtNLM"/>
    </source>
</evidence>
<dbReference type="SUPFAM" id="SSF48508">
    <property type="entry name" value="Nuclear receptor ligand-binding domain"/>
    <property type="match status" value="1"/>
</dbReference>
<evidence type="ECO:0000256" key="6">
    <source>
        <dbReference type="ARBA" id="ARBA00023163"/>
    </source>
</evidence>
<evidence type="ECO:0000259" key="10">
    <source>
        <dbReference type="PROSITE" id="PS51030"/>
    </source>
</evidence>
<evidence type="ECO:0000256" key="8">
    <source>
        <dbReference type="ARBA" id="ARBA00023242"/>
    </source>
</evidence>
<evidence type="ECO:0000313" key="13">
    <source>
        <dbReference type="EMBL" id="CAF1389373.1"/>
    </source>
</evidence>
<dbReference type="PROSITE" id="PS51843">
    <property type="entry name" value="NR_LBD"/>
    <property type="match status" value="1"/>
</dbReference>
<dbReference type="PRINTS" id="PR00047">
    <property type="entry name" value="STROIDFINGER"/>
</dbReference>
<keyword evidence="7" id="KW-0675">Receptor</keyword>
<dbReference type="SUPFAM" id="SSF57716">
    <property type="entry name" value="Glucocorticoid receptor-like (DNA-binding domain)"/>
    <property type="match status" value="1"/>
</dbReference>
<dbReference type="PANTHER" id="PTHR24082:SF283">
    <property type="entry name" value="NUCLEAR HORMONE RECEPTOR HR96"/>
    <property type="match status" value="1"/>
</dbReference>
<dbReference type="GO" id="GO:0000978">
    <property type="term" value="F:RNA polymerase II cis-regulatory region sequence-specific DNA binding"/>
    <property type="evidence" value="ECO:0007669"/>
    <property type="project" value="TreeGrafter"/>
</dbReference>
<evidence type="ECO:0000313" key="12">
    <source>
        <dbReference type="EMBL" id="CAF0981564.1"/>
    </source>
</evidence>
<dbReference type="InterPro" id="IPR050234">
    <property type="entry name" value="Nuclear_hormone_rcpt_NR1"/>
</dbReference>
<dbReference type="AlphaFoldDB" id="A0A814FE01"/>
<dbReference type="PROSITE" id="PS00031">
    <property type="entry name" value="NUCLEAR_REC_DBD_1"/>
    <property type="match status" value="1"/>
</dbReference>
<keyword evidence="4" id="KW-0805">Transcription regulation</keyword>
<dbReference type="PANTHER" id="PTHR24082">
    <property type="entry name" value="NUCLEAR HORMONE RECEPTOR"/>
    <property type="match status" value="1"/>
</dbReference>
<keyword evidence="8" id="KW-0539">Nucleus</keyword>
<organism evidence="12 14">
    <name type="scientific">Rotaria sordida</name>
    <dbReference type="NCBI Taxonomy" id="392033"/>
    <lineage>
        <taxon>Eukaryota</taxon>
        <taxon>Metazoa</taxon>
        <taxon>Spiralia</taxon>
        <taxon>Gnathifera</taxon>
        <taxon>Rotifera</taxon>
        <taxon>Eurotatoria</taxon>
        <taxon>Bdelloidea</taxon>
        <taxon>Philodinida</taxon>
        <taxon>Philodinidae</taxon>
        <taxon>Rotaria</taxon>
    </lineage>
</organism>
<dbReference type="GO" id="GO:0030154">
    <property type="term" value="P:cell differentiation"/>
    <property type="evidence" value="ECO:0007669"/>
    <property type="project" value="TreeGrafter"/>
</dbReference>
<evidence type="ECO:0000313" key="15">
    <source>
        <dbReference type="Proteomes" id="UP000663870"/>
    </source>
</evidence>
<dbReference type="SMART" id="SM00399">
    <property type="entry name" value="ZnF_C4"/>
    <property type="match status" value="1"/>
</dbReference>
<evidence type="ECO:0000313" key="14">
    <source>
        <dbReference type="Proteomes" id="UP000663854"/>
    </source>
</evidence>
<dbReference type="Proteomes" id="UP000663854">
    <property type="component" value="Unassembled WGS sequence"/>
</dbReference>
<feature type="domain" description="NR LBD" evidence="11">
    <location>
        <begin position="263"/>
        <end position="491"/>
    </location>
</feature>
<dbReference type="GO" id="GO:0008270">
    <property type="term" value="F:zinc ion binding"/>
    <property type="evidence" value="ECO:0007669"/>
    <property type="project" value="UniProtKB-KW"/>
</dbReference>
<dbReference type="PROSITE" id="PS51030">
    <property type="entry name" value="NUCLEAR_REC_DBD_2"/>
    <property type="match status" value="1"/>
</dbReference>
<keyword evidence="6" id="KW-0804">Transcription</keyword>
<evidence type="ECO:0000256" key="1">
    <source>
        <dbReference type="ARBA" id="ARBA00022723"/>
    </source>
</evidence>
<keyword evidence="9" id="KW-0175">Coiled coil</keyword>
<dbReference type="GO" id="GO:0000122">
    <property type="term" value="P:negative regulation of transcription by RNA polymerase II"/>
    <property type="evidence" value="ECO:0007669"/>
    <property type="project" value="TreeGrafter"/>
</dbReference>
<evidence type="ECO:0000256" key="5">
    <source>
        <dbReference type="ARBA" id="ARBA00023125"/>
    </source>
</evidence>
<sequence>MAANETKMIIITSNEDVIRQFSLNKTHNNTLIIDLDNEKQISSISKNNSINLSVLAQLSELNSSSDHVYKRVLNSSDNNRSKPVKIPRRSTDLICTICGDRAVGFNYDALSCASCKAFFRRNAHQPLEKLSCLTGKGQCTITYTMRRKCPRCRLNRCFTMGMRKDFILSEEEKERRKKRLEENRKISSNHLSISESENFLSSINSLSNSEYSSQTFDELDYLLMDTDKFDDNILINENIDLNQMKEFSLEMLTLQDQLTIEHVQKSFISYFQNENLLCFPIDVKDHGDAIISWSQSANQIALRFISFFRQIDEFESLNDDDRFILIKYNLLPLFPIFKCFIYKPMNYICSKEDNDKYQQWLISSNQSNDIRHSFTKLILSLVETTEQDPVLLSLLLPILIFSHGLSMNENEPPLKDSLAVNRAQNYYIQLLWKYWIDRCGEIKAWKHFSQLLTIIFQIQSATKQFRDFLHYQYMTSNTIEKLAPLMQTVLHVS</sequence>
<keyword evidence="3" id="KW-0862">Zinc</keyword>
<evidence type="ECO:0000259" key="11">
    <source>
        <dbReference type="PROSITE" id="PS51843"/>
    </source>
</evidence>
<keyword evidence="15" id="KW-1185">Reference proteome</keyword>